<protein>
    <submittedName>
        <fullName evidence="1">Uncharacterized protein</fullName>
    </submittedName>
</protein>
<dbReference type="Proteomes" id="UP000015530">
    <property type="component" value="Unassembled WGS sequence"/>
</dbReference>
<accession>T0L527</accession>
<dbReference type="EMBL" id="AMYD01004330">
    <property type="protein sequence ID" value="EQB43340.1"/>
    <property type="molecule type" value="Genomic_DNA"/>
</dbReference>
<comment type="caution">
    <text evidence="1">The sequence shown here is derived from an EMBL/GenBank/DDBJ whole genome shotgun (WGS) entry which is preliminary data.</text>
</comment>
<name>T0L527_COLGC</name>
<sequence length="12" mass="1524">MKQIEQHEHQTD</sequence>
<gene>
    <name evidence="1" type="ORF">CGLO_18014</name>
</gene>
<dbReference type="HOGENOM" id="CLU_3437065_0_0_1"/>
<proteinExistence type="predicted"/>
<reference evidence="2" key="1">
    <citation type="journal article" date="2013" name="Mol. Plant Microbe Interact.">
        <title>Global aspects of pacC regulation of pathogenicity genes in Colletotrichum gloeosporioides as revealed by transcriptome analysis.</title>
        <authorList>
            <person name="Alkan N."/>
            <person name="Meng X."/>
            <person name="Friedlander G."/>
            <person name="Reuveni E."/>
            <person name="Sukno S."/>
            <person name="Sherman A."/>
            <person name="Thon M."/>
            <person name="Fluhr R."/>
            <person name="Prusky D."/>
        </authorList>
    </citation>
    <scope>NUCLEOTIDE SEQUENCE [LARGE SCALE GENOMIC DNA]</scope>
    <source>
        <strain evidence="2">Cg-14</strain>
    </source>
</reference>
<organism evidence="1 2">
    <name type="scientific">Colletotrichum gloeosporioides (strain Cg-14)</name>
    <name type="common">Anthracnose fungus</name>
    <name type="synonym">Glomerella cingulata</name>
    <dbReference type="NCBI Taxonomy" id="1237896"/>
    <lineage>
        <taxon>Eukaryota</taxon>
        <taxon>Fungi</taxon>
        <taxon>Dikarya</taxon>
        <taxon>Ascomycota</taxon>
        <taxon>Pezizomycotina</taxon>
        <taxon>Sordariomycetes</taxon>
        <taxon>Hypocreomycetidae</taxon>
        <taxon>Glomerellales</taxon>
        <taxon>Glomerellaceae</taxon>
        <taxon>Colletotrichum</taxon>
        <taxon>Colletotrichum gloeosporioides species complex</taxon>
    </lineage>
</organism>
<evidence type="ECO:0000313" key="1">
    <source>
        <dbReference type="EMBL" id="EQB43340.1"/>
    </source>
</evidence>
<evidence type="ECO:0000313" key="2">
    <source>
        <dbReference type="Proteomes" id="UP000015530"/>
    </source>
</evidence>